<evidence type="ECO:0000256" key="4">
    <source>
        <dbReference type="PROSITE-ProRule" id="PRU10007"/>
    </source>
</evidence>
<protein>
    <submittedName>
        <fullName evidence="7">Aldehyde dehydrogenase</fullName>
    </submittedName>
</protein>
<dbReference type="InterPro" id="IPR047110">
    <property type="entry name" value="GABD/Sad-like"/>
</dbReference>
<accession>A0A0W0VUH7</accession>
<evidence type="ECO:0000256" key="1">
    <source>
        <dbReference type="ARBA" id="ARBA00009986"/>
    </source>
</evidence>
<evidence type="ECO:0000256" key="2">
    <source>
        <dbReference type="ARBA" id="ARBA00022857"/>
    </source>
</evidence>
<evidence type="ECO:0000259" key="6">
    <source>
        <dbReference type="Pfam" id="PF00171"/>
    </source>
</evidence>
<organism evidence="7 8">
    <name type="scientific">Legionella israelensis</name>
    <dbReference type="NCBI Taxonomy" id="454"/>
    <lineage>
        <taxon>Bacteria</taxon>
        <taxon>Pseudomonadati</taxon>
        <taxon>Pseudomonadota</taxon>
        <taxon>Gammaproteobacteria</taxon>
        <taxon>Legionellales</taxon>
        <taxon>Legionellaceae</taxon>
        <taxon>Legionella</taxon>
    </lineage>
</organism>
<comment type="caution">
    <text evidence="7">The sequence shown here is derived from an EMBL/GenBank/DDBJ whole genome shotgun (WGS) entry which is preliminary data.</text>
</comment>
<dbReference type="FunFam" id="3.40.309.10:FF:000009">
    <property type="entry name" value="Aldehyde dehydrogenase A"/>
    <property type="match status" value="1"/>
</dbReference>
<dbReference type="PROSITE" id="PS00687">
    <property type="entry name" value="ALDEHYDE_DEHYDR_GLU"/>
    <property type="match status" value="1"/>
</dbReference>
<comment type="similarity">
    <text evidence="1 5">Belongs to the aldehyde dehydrogenase family.</text>
</comment>
<dbReference type="AlphaFoldDB" id="A0A0W0VUH7"/>
<dbReference type="InterPro" id="IPR015590">
    <property type="entry name" value="Aldehyde_DH_dom"/>
</dbReference>
<dbReference type="CDD" id="cd07100">
    <property type="entry name" value="ALDH_SSADH1_GabD1"/>
    <property type="match status" value="1"/>
</dbReference>
<dbReference type="InterPro" id="IPR016161">
    <property type="entry name" value="Ald_DH/histidinol_DH"/>
</dbReference>
<dbReference type="Gene3D" id="3.40.605.10">
    <property type="entry name" value="Aldehyde Dehydrogenase, Chain A, domain 1"/>
    <property type="match status" value="1"/>
</dbReference>
<dbReference type="STRING" id="454.Lisr_1346"/>
<keyword evidence="3 5" id="KW-0560">Oxidoreductase</keyword>
<dbReference type="Proteomes" id="UP000054761">
    <property type="component" value="Unassembled WGS sequence"/>
</dbReference>
<evidence type="ECO:0000313" key="7">
    <source>
        <dbReference type="EMBL" id="KTD23665.1"/>
    </source>
</evidence>
<dbReference type="PANTHER" id="PTHR43217">
    <property type="entry name" value="SUCCINATE SEMIALDEHYDE DEHYDROGENASE [NAD(P)+] SAD"/>
    <property type="match status" value="1"/>
</dbReference>
<dbReference type="PANTHER" id="PTHR43217:SF1">
    <property type="entry name" value="SUCCINATE SEMIALDEHYDE DEHYDROGENASE [NAD(P)+] SAD"/>
    <property type="match status" value="1"/>
</dbReference>
<dbReference type="InterPro" id="IPR016163">
    <property type="entry name" value="Ald_DH_C"/>
</dbReference>
<evidence type="ECO:0000313" key="8">
    <source>
        <dbReference type="Proteomes" id="UP000054761"/>
    </source>
</evidence>
<dbReference type="InterPro" id="IPR044148">
    <property type="entry name" value="ALDH_GabD1-like"/>
</dbReference>
<name>A0A0W0VUH7_9GAMM</name>
<evidence type="ECO:0000256" key="3">
    <source>
        <dbReference type="ARBA" id="ARBA00023002"/>
    </source>
</evidence>
<evidence type="ECO:0000256" key="5">
    <source>
        <dbReference type="RuleBase" id="RU003345"/>
    </source>
</evidence>
<proteinExistence type="inferred from homology"/>
<dbReference type="RefSeq" id="WP_058501699.1">
    <property type="nucleotide sequence ID" value="NZ_CAAAJA010000003.1"/>
</dbReference>
<gene>
    <name evidence="7" type="primary">yneI</name>
    <name evidence="7" type="ORF">Lisr_1346</name>
</gene>
<keyword evidence="2" id="KW-0521">NADP</keyword>
<dbReference type="FunFam" id="3.40.605.10:FF:000012">
    <property type="entry name" value="NAD-dependent succinate-semialdehyde dehydrogenase"/>
    <property type="match status" value="1"/>
</dbReference>
<dbReference type="GO" id="GO:0004030">
    <property type="term" value="F:aldehyde dehydrogenase [NAD(P)+] activity"/>
    <property type="evidence" value="ECO:0007669"/>
    <property type="project" value="InterPro"/>
</dbReference>
<dbReference type="EMBL" id="LNYH01000070">
    <property type="protein sequence ID" value="KTD23665.1"/>
    <property type="molecule type" value="Genomic_DNA"/>
</dbReference>
<dbReference type="InterPro" id="IPR016160">
    <property type="entry name" value="Ald_DH_CS_CYS"/>
</dbReference>
<dbReference type="InterPro" id="IPR016162">
    <property type="entry name" value="Ald_DH_N"/>
</dbReference>
<feature type="domain" description="Aldehyde dehydrogenase" evidence="6">
    <location>
        <begin position="2"/>
        <end position="451"/>
    </location>
</feature>
<dbReference type="Pfam" id="PF00171">
    <property type="entry name" value="Aldedh"/>
    <property type="match status" value="1"/>
</dbReference>
<feature type="active site" evidence="4">
    <location>
        <position position="227"/>
    </location>
</feature>
<dbReference type="InterPro" id="IPR029510">
    <property type="entry name" value="Ald_DH_CS_GLU"/>
</dbReference>
<reference evidence="7 8" key="1">
    <citation type="submission" date="2015-11" db="EMBL/GenBank/DDBJ databases">
        <title>Genomic analysis of 38 Legionella species identifies large and diverse effector repertoires.</title>
        <authorList>
            <person name="Burstein D."/>
            <person name="Amaro F."/>
            <person name="Zusman T."/>
            <person name="Lifshitz Z."/>
            <person name="Cohen O."/>
            <person name="Gilbert J.A."/>
            <person name="Pupko T."/>
            <person name="Shuman H.A."/>
            <person name="Segal G."/>
        </authorList>
    </citation>
    <scope>NUCLEOTIDE SEQUENCE [LARGE SCALE GENOMIC DNA]</scope>
    <source>
        <strain evidence="7 8">Bercovier 4</strain>
    </source>
</reference>
<sequence length="460" mass="50449">MIQTINPATEEVIQNYLLLNNEQINSRIDAGHLAFQAWRKSDFSQRKKLMNRVADLLCKNKKQYASLITSEMGKPITSSEAEIEKCAWVCQYYAEQAEQHLKARFIDTDMKRTKVCYQPLGIVFAIMPWNFPFWQVFRFAAPTLMAGNAAILKHAPISTGTGEAIAELILEAGYPEHLFQHFIVDNEGAAKVIANNNVVAVTLTGSGKAGSSVASTAGKYLKKTVLELGGNDPYLVLEDADLDLAANAIISSRFNNAGQSCIAAKRILAVQSIADELIHKIEQLIMGYQMGDPKDPSTKLGPMARGDLRDALHQQVQKSIELGAKLQRGGVIPKRKGFYYPATLLTGVKPGMPAFDEELFGPVISVTTVEDEAEAIRLANKSQFGLGSAVFTRDIERGERIATEEIQAGSCFVNDFLASDPRLPFGGIKQSGYGRELSREGILEFINVKTVGINESDNAK</sequence>
<dbReference type="SUPFAM" id="SSF53720">
    <property type="entry name" value="ALDH-like"/>
    <property type="match status" value="1"/>
</dbReference>
<dbReference type="OrthoDB" id="9812625at2"/>
<dbReference type="PROSITE" id="PS00070">
    <property type="entry name" value="ALDEHYDE_DEHYDR_CYS"/>
    <property type="match status" value="1"/>
</dbReference>
<keyword evidence="8" id="KW-1185">Reference proteome</keyword>
<dbReference type="PATRIC" id="fig|454.4.peg.1453"/>
<dbReference type="Gene3D" id="3.40.309.10">
    <property type="entry name" value="Aldehyde Dehydrogenase, Chain A, domain 2"/>
    <property type="match status" value="1"/>
</dbReference>
<dbReference type="GO" id="GO:0004777">
    <property type="term" value="F:succinate-semialdehyde dehydrogenase (NAD+) activity"/>
    <property type="evidence" value="ECO:0007669"/>
    <property type="project" value="TreeGrafter"/>
</dbReference>